<proteinExistence type="predicted"/>
<dbReference type="PANTHER" id="PTHR43048">
    <property type="entry name" value="METHYLMALONYL-COA EPIMERASE"/>
    <property type="match status" value="1"/>
</dbReference>
<dbReference type="InterPro" id="IPR051785">
    <property type="entry name" value="MMCE/EMCE_epimerase"/>
</dbReference>
<organism evidence="3 4">
    <name type="scientific">Rhizobium bangladeshense</name>
    <dbReference type="NCBI Taxonomy" id="1138189"/>
    <lineage>
        <taxon>Bacteria</taxon>
        <taxon>Pseudomonadati</taxon>
        <taxon>Pseudomonadota</taxon>
        <taxon>Alphaproteobacteria</taxon>
        <taxon>Hyphomicrobiales</taxon>
        <taxon>Rhizobiaceae</taxon>
        <taxon>Rhizobium/Agrobacterium group</taxon>
        <taxon>Rhizobium</taxon>
    </lineage>
</organism>
<feature type="domain" description="VOC" evidence="2">
    <location>
        <begin position="7"/>
        <end position="118"/>
    </location>
</feature>
<protein>
    <submittedName>
        <fullName evidence="3">VOC family protein</fullName>
    </submittedName>
</protein>
<dbReference type="SUPFAM" id="SSF54593">
    <property type="entry name" value="Glyoxalase/Bleomycin resistance protein/Dihydroxybiphenyl dioxygenase"/>
    <property type="match status" value="1"/>
</dbReference>
<dbReference type="RefSeq" id="WP_222012457.1">
    <property type="nucleotide sequence ID" value="NZ_JABTXI010000008.1"/>
</dbReference>
<dbReference type="CDD" id="cd08343">
    <property type="entry name" value="ED_TypeI_classII_C"/>
    <property type="match status" value="1"/>
</dbReference>
<dbReference type="PANTHER" id="PTHR43048:SF3">
    <property type="entry name" value="METHYLMALONYL-COA EPIMERASE, MITOCHONDRIAL"/>
    <property type="match status" value="1"/>
</dbReference>
<name>A0ABS7LLP1_9HYPH</name>
<keyword evidence="4" id="KW-1185">Reference proteome</keyword>
<keyword evidence="1" id="KW-0479">Metal-binding</keyword>
<feature type="domain" description="VOC" evidence="2">
    <location>
        <begin position="135"/>
        <end position="248"/>
    </location>
</feature>
<gene>
    <name evidence="3" type="ORF">HJA87_21265</name>
</gene>
<reference evidence="3 4" key="1">
    <citation type="submission" date="2020-06" db="EMBL/GenBank/DDBJ databases">
        <title>Global-level population genomics: horizontal gene transfer, symbiosis and evolution in Rhizobia.</title>
        <authorList>
            <person name="Gai Y."/>
        </authorList>
    </citation>
    <scope>NUCLEOTIDE SEQUENCE [LARGE SCALE GENOMIC DNA]</scope>
    <source>
        <strain evidence="3 4">PLR6_1b</strain>
    </source>
</reference>
<evidence type="ECO:0000259" key="2">
    <source>
        <dbReference type="PROSITE" id="PS51819"/>
    </source>
</evidence>
<dbReference type="Pfam" id="PF00903">
    <property type="entry name" value="Glyoxalase"/>
    <property type="match status" value="1"/>
</dbReference>
<dbReference type="EMBL" id="JABTXI010000008">
    <property type="protein sequence ID" value="MBY3592386.1"/>
    <property type="molecule type" value="Genomic_DNA"/>
</dbReference>
<sequence length="295" mass="33137">MTFRPSRLVYAQLDSTNPDAEVDHYTSVIGLSSVERSGEFSYLSTGADHHNLVLRKASDAKCTTLGFQLPTGTDLAAFETSLKNQGIKTAKKSDAKPGIGQMVTFVDPNGFQLEVFVDQTAFGKGFAETGIRPTKLGHIAFNVPDVQEAVSFYEHTLGFKVSDWMGDFFAFLHCGPDHHTLNFVKGPKTKMHHIAFEVRDFMHIRDACDRLGQDRIPLIWGPLRHGIGHNIAMYHHDPDKQIVEFYCELDRIVDGMDTFEPRPTHQEFPQRSKTWTDIPLAANMWGGLPPESFLD</sequence>
<dbReference type="Gene3D" id="3.10.180.10">
    <property type="entry name" value="2,3-Dihydroxybiphenyl 1,2-Dioxygenase, domain 1"/>
    <property type="match status" value="2"/>
</dbReference>
<dbReference type="InterPro" id="IPR029068">
    <property type="entry name" value="Glyas_Bleomycin-R_OHBP_Dase"/>
</dbReference>
<evidence type="ECO:0000256" key="1">
    <source>
        <dbReference type="ARBA" id="ARBA00022723"/>
    </source>
</evidence>
<evidence type="ECO:0000313" key="4">
    <source>
        <dbReference type="Proteomes" id="UP000720124"/>
    </source>
</evidence>
<dbReference type="PROSITE" id="PS51819">
    <property type="entry name" value="VOC"/>
    <property type="match status" value="2"/>
</dbReference>
<dbReference type="Proteomes" id="UP000720124">
    <property type="component" value="Unassembled WGS sequence"/>
</dbReference>
<comment type="caution">
    <text evidence="3">The sequence shown here is derived from an EMBL/GenBank/DDBJ whole genome shotgun (WGS) entry which is preliminary data.</text>
</comment>
<dbReference type="InterPro" id="IPR037523">
    <property type="entry name" value="VOC_core"/>
</dbReference>
<dbReference type="InterPro" id="IPR004360">
    <property type="entry name" value="Glyas_Fos-R_dOase_dom"/>
</dbReference>
<evidence type="ECO:0000313" key="3">
    <source>
        <dbReference type="EMBL" id="MBY3592386.1"/>
    </source>
</evidence>
<accession>A0ABS7LLP1</accession>